<dbReference type="GO" id="GO:0004722">
    <property type="term" value="F:protein serine/threonine phosphatase activity"/>
    <property type="evidence" value="ECO:0007669"/>
    <property type="project" value="UniProtKB-EC"/>
</dbReference>
<feature type="domain" description="PPM-type phosphatase" evidence="7">
    <location>
        <begin position="1"/>
        <end position="118"/>
    </location>
</feature>
<dbReference type="PROSITE" id="PS51746">
    <property type="entry name" value="PPM_2"/>
    <property type="match status" value="1"/>
</dbReference>
<feature type="region of interest" description="Disordered" evidence="6">
    <location>
        <begin position="1"/>
        <end position="21"/>
    </location>
</feature>
<evidence type="ECO:0000256" key="4">
    <source>
        <dbReference type="ARBA" id="ARBA00047761"/>
    </source>
</evidence>
<evidence type="ECO:0000256" key="5">
    <source>
        <dbReference type="ARBA" id="ARBA00048336"/>
    </source>
</evidence>
<reference evidence="8" key="1">
    <citation type="journal article" date="2018" name="Nat. Genet.">
        <title>Extensive intraspecific gene order and gene structural variations between Mo17 and other maize genomes.</title>
        <authorList>
            <person name="Sun S."/>
            <person name="Zhou Y."/>
            <person name="Chen J."/>
            <person name="Shi J."/>
            <person name="Zhao H."/>
            <person name="Zhao H."/>
            <person name="Song W."/>
            <person name="Zhang M."/>
            <person name="Cui Y."/>
            <person name="Dong X."/>
            <person name="Liu H."/>
            <person name="Ma X."/>
            <person name="Jiao Y."/>
            <person name="Wang B."/>
            <person name="Wei X."/>
            <person name="Stein J.C."/>
            <person name="Glaubitz J.C."/>
            <person name="Lu F."/>
            <person name="Yu G."/>
            <person name="Liang C."/>
            <person name="Fengler K."/>
            <person name="Li B."/>
            <person name="Rafalski A."/>
            <person name="Schnable P.S."/>
            <person name="Ware D.H."/>
            <person name="Buckler E.S."/>
            <person name="Lai J."/>
        </authorList>
    </citation>
    <scope>NUCLEOTIDE SEQUENCE [LARGE SCALE GENOMIC DNA]</scope>
    <source>
        <tissue evidence="8">Seedling</tissue>
    </source>
</reference>
<dbReference type="PANTHER" id="PTHR47992">
    <property type="entry name" value="PROTEIN PHOSPHATASE"/>
    <property type="match status" value="1"/>
</dbReference>
<dbReference type="Gene3D" id="3.60.40.10">
    <property type="entry name" value="PPM-type phosphatase domain"/>
    <property type="match status" value="1"/>
</dbReference>
<dbReference type="CDD" id="cd00143">
    <property type="entry name" value="PP2Cc"/>
    <property type="match status" value="1"/>
</dbReference>
<name>A0A3L6DI10_MAIZE</name>
<proteinExistence type="predicted"/>
<keyword evidence="3" id="KW-0904">Protein phosphatase</keyword>
<organism evidence="8">
    <name type="scientific">Zea mays</name>
    <name type="common">Maize</name>
    <dbReference type="NCBI Taxonomy" id="4577"/>
    <lineage>
        <taxon>Eukaryota</taxon>
        <taxon>Viridiplantae</taxon>
        <taxon>Streptophyta</taxon>
        <taxon>Embryophyta</taxon>
        <taxon>Tracheophyta</taxon>
        <taxon>Spermatophyta</taxon>
        <taxon>Magnoliopsida</taxon>
        <taxon>Liliopsida</taxon>
        <taxon>Poales</taxon>
        <taxon>Poaceae</taxon>
        <taxon>PACMAD clade</taxon>
        <taxon>Panicoideae</taxon>
        <taxon>Andropogonodae</taxon>
        <taxon>Andropogoneae</taxon>
        <taxon>Tripsacinae</taxon>
        <taxon>Zea</taxon>
    </lineage>
</organism>
<evidence type="ECO:0000256" key="2">
    <source>
        <dbReference type="ARBA" id="ARBA00022801"/>
    </source>
</evidence>
<evidence type="ECO:0000313" key="8">
    <source>
        <dbReference type="EMBL" id="PWZ08129.1"/>
    </source>
</evidence>
<comment type="catalytic activity">
    <reaction evidence="5">
        <text>O-phospho-L-threonyl-[protein] + H2O = L-threonyl-[protein] + phosphate</text>
        <dbReference type="Rhea" id="RHEA:47004"/>
        <dbReference type="Rhea" id="RHEA-COMP:11060"/>
        <dbReference type="Rhea" id="RHEA-COMP:11605"/>
        <dbReference type="ChEBI" id="CHEBI:15377"/>
        <dbReference type="ChEBI" id="CHEBI:30013"/>
        <dbReference type="ChEBI" id="CHEBI:43474"/>
        <dbReference type="ChEBI" id="CHEBI:61977"/>
        <dbReference type="EC" id="3.1.3.16"/>
    </reaction>
</comment>
<dbReference type="EC" id="3.1.3.16" evidence="1"/>
<comment type="catalytic activity">
    <reaction evidence="4">
        <text>O-phospho-L-seryl-[protein] + H2O = L-seryl-[protein] + phosphate</text>
        <dbReference type="Rhea" id="RHEA:20629"/>
        <dbReference type="Rhea" id="RHEA-COMP:9863"/>
        <dbReference type="Rhea" id="RHEA-COMP:11604"/>
        <dbReference type="ChEBI" id="CHEBI:15377"/>
        <dbReference type="ChEBI" id="CHEBI:29999"/>
        <dbReference type="ChEBI" id="CHEBI:43474"/>
        <dbReference type="ChEBI" id="CHEBI:83421"/>
        <dbReference type="EC" id="3.1.3.16"/>
    </reaction>
</comment>
<dbReference type="Pfam" id="PF00481">
    <property type="entry name" value="PP2C"/>
    <property type="match status" value="1"/>
</dbReference>
<evidence type="ECO:0000256" key="1">
    <source>
        <dbReference type="ARBA" id="ARBA00013081"/>
    </source>
</evidence>
<comment type="caution">
    <text evidence="8">The sequence shown here is derived from an EMBL/GenBank/DDBJ whole genome shotgun (WGS) entry which is preliminary data.</text>
</comment>
<keyword evidence="2" id="KW-0378">Hydrolase</keyword>
<evidence type="ECO:0000256" key="3">
    <source>
        <dbReference type="ARBA" id="ARBA00022912"/>
    </source>
</evidence>
<dbReference type="EMBL" id="NCVQ01000010">
    <property type="protein sequence ID" value="PWZ08129.1"/>
    <property type="molecule type" value="Genomic_DNA"/>
</dbReference>
<dbReference type="InterPro" id="IPR015655">
    <property type="entry name" value="PP2C"/>
</dbReference>
<protein>
    <recommendedName>
        <fullName evidence="1">protein-serine/threonine phosphatase</fullName>
        <ecNumber evidence="1">3.1.3.16</ecNumber>
    </recommendedName>
</protein>
<dbReference type="SUPFAM" id="SSF81606">
    <property type="entry name" value="PP2C-like"/>
    <property type="match status" value="1"/>
</dbReference>
<dbReference type="InterPro" id="IPR036457">
    <property type="entry name" value="PPM-type-like_dom_sf"/>
</dbReference>
<accession>A0A3L6DI10</accession>
<evidence type="ECO:0000256" key="6">
    <source>
        <dbReference type="SAM" id="MobiDB-lite"/>
    </source>
</evidence>
<gene>
    <name evidence="8" type="primary">Os02g0255100_5</name>
    <name evidence="8" type="ORF">Zm00014a_041829</name>
</gene>
<dbReference type="InterPro" id="IPR001932">
    <property type="entry name" value="PPM-type_phosphatase-like_dom"/>
</dbReference>
<evidence type="ECO:0000259" key="7">
    <source>
        <dbReference type="PROSITE" id="PS51746"/>
    </source>
</evidence>
<dbReference type="AlphaFoldDB" id="A0A3L6DI10"/>
<dbReference type="ExpressionAtlas" id="A0A3L6DI10">
    <property type="expression patterns" value="baseline"/>
</dbReference>
<dbReference type="Proteomes" id="UP000251960">
    <property type="component" value="Chromosome 9"/>
</dbReference>
<sequence length="118" mass="12781">MEPMGRARSGAPSPAPCSAPMASMSTCHVMERMQHNWLGETYQKTDTNFLESEASAFRDDGSTTSTAILVGDRLYVANVGDSRAVIPKASKAMALSEDHIPNRIDERKRIENAGGIVI</sequence>